<keyword evidence="5" id="KW-0406">Ion transport</keyword>
<evidence type="ECO:0000313" key="6">
    <source>
        <dbReference type="Proteomes" id="UP000189933"/>
    </source>
</evidence>
<comment type="subcellular location">
    <subcellularLocation>
        <location evidence="1">Cell membrane</location>
        <topology evidence="1">Multi-pass membrane protein</topology>
    </subcellularLocation>
</comment>
<dbReference type="OrthoDB" id="9785285at2"/>
<dbReference type="GO" id="GO:0008324">
    <property type="term" value="F:monoatomic cation transmembrane transporter activity"/>
    <property type="evidence" value="ECO:0007669"/>
    <property type="project" value="InterPro"/>
</dbReference>
<dbReference type="PANTHER" id="PTHR43833">
    <property type="entry name" value="POTASSIUM CHANNEL PROTEIN 2-RELATED-RELATED"/>
    <property type="match status" value="1"/>
</dbReference>
<dbReference type="Gene3D" id="3.40.50.720">
    <property type="entry name" value="NAD(P)-binding Rossmann-like Domain"/>
    <property type="match status" value="1"/>
</dbReference>
<evidence type="ECO:0000313" key="5">
    <source>
        <dbReference type="EMBL" id="SJZ59200.1"/>
    </source>
</evidence>
<accession>A0A1T4LWS4</accession>
<evidence type="ECO:0000256" key="1">
    <source>
        <dbReference type="ARBA" id="ARBA00004651"/>
    </source>
</evidence>
<evidence type="ECO:0000256" key="2">
    <source>
        <dbReference type="SAM" id="Phobius"/>
    </source>
</evidence>
<dbReference type="PROSITE" id="PS51202">
    <property type="entry name" value="RCK_C"/>
    <property type="match status" value="1"/>
</dbReference>
<name>A0A1T4LWS4_9FIRM</name>
<dbReference type="InterPro" id="IPR003148">
    <property type="entry name" value="RCK_N"/>
</dbReference>
<dbReference type="Gene3D" id="3.30.70.1450">
    <property type="entry name" value="Regulator of K+ conductance, C-terminal domain"/>
    <property type="match status" value="1"/>
</dbReference>
<dbReference type="InterPro" id="IPR013099">
    <property type="entry name" value="K_chnl_dom"/>
</dbReference>
<dbReference type="Pfam" id="PF07885">
    <property type="entry name" value="Ion_trans_2"/>
    <property type="match status" value="1"/>
</dbReference>
<dbReference type="SUPFAM" id="SSF81324">
    <property type="entry name" value="Voltage-gated potassium channels"/>
    <property type="match status" value="1"/>
</dbReference>
<dbReference type="Pfam" id="PF02080">
    <property type="entry name" value="TrkA_C"/>
    <property type="match status" value="1"/>
</dbReference>
<dbReference type="Proteomes" id="UP000189933">
    <property type="component" value="Unassembled WGS sequence"/>
</dbReference>
<dbReference type="PANTHER" id="PTHR43833:SF9">
    <property type="entry name" value="POTASSIUM CHANNEL PROTEIN YUGO-RELATED"/>
    <property type="match status" value="1"/>
</dbReference>
<dbReference type="InterPro" id="IPR006037">
    <property type="entry name" value="RCK_C"/>
</dbReference>
<dbReference type="AlphaFoldDB" id="A0A1T4LWS4"/>
<dbReference type="SUPFAM" id="SSF51735">
    <property type="entry name" value="NAD(P)-binding Rossmann-fold domains"/>
    <property type="match status" value="1"/>
</dbReference>
<keyword evidence="2" id="KW-0472">Membrane</keyword>
<evidence type="ECO:0000259" key="3">
    <source>
        <dbReference type="PROSITE" id="PS51201"/>
    </source>
</evidence>
<dbReference type="GO" id="GO:0005886">
    <property type="term" value="C:plasma membrane"/>
    <property type="evidence" value="ECO:0007669"/>
    <property type="project" value="UniProtKB-SubCell"/>
</dbReference>
<gene>
    <name evidence="5" type="ORF">SAMN02745885_00347</name>
</gene>
<feature type="transmembrane region" description="Helical" evidence="2">
    <location>
        <begin position="36"/>
        <end position="61"/>
    </location>
</feature>
<dbReference type="Pfam" id="PF02254">
    <property type="entry name" value="TrkA_N"/>
    <property type="match status" value="1"/>
</dbReference>
<keyword evidence="2" id="KW-1133">Transmembrane helix</keyword>
<dbReference type="PROSITE" id="PS51201">
    <property type="entry name" value="RCK_N"/>
    <property type="match status" value="1"/>
</dbReference>
<dbReference type="InterPro" id="IPR036291">
    <property type="entry name" value="NAD(P)-bd_dom_sf"/>
</dbReference>
<evidence type="ECO:0000259" key="4">
    <source>
        <dbReference type="PROSITE" id="PS51202"/>
    </source>
</evidence>
<sequence length="310" mass="33777">MLIEDYSLRDALWMTTITLTTVGYGLVKPLSVPGTYFTIFLSYAGLALILYALGLIGALIVEGDLFDLLGRRKMKQEIAKLRDHIIVCGAGRVGKQVIERLKKERTPFVVIEQEEHLFNSLLEEGVLAILGDASMEEVLRKAGIERAKGLVSAIPGDANNVFVTLTAKEINPGITIVARAERKESEAKLYRAGADKVVSPAIIGGQRMAISIIKPASVDFVDTLVCVEDVELEIEELLIADGSVLVNKDLKNSGIREKTGTMVVAIQREGKLKPNPGPEELLQSGDILIAIGTRQQLQKLEELACGRCKI</sequence>
<dbReference type="GO" id="GO:0006813">
    <property type="term" value="P:potassium ion transport"/>
    <property type="evidence" value="ECO:0007669"/>
    <property type="project" value="InterPro"/>
</dbReference>
<dbReference type="EMBL" id="FUXM01000002">
    <property type="protein sequence ID" value="SJZ59200.1"/>
    <property type="molecule type" value="Genomic_DNA"/>
</dbReference>
<dbReference type="SUPFAM" id="SSF116726">
    <property type="entry name" value="TrkA C-terminal domain-like"/>
    <property type="match status" value="1"/>
</dbReference>
<organism evidence="5 6">
    <name type="scientific">Carboxydocella sporoproducens DSM 16521</name>
    <dbReference type="NCBI Taxonomy" id="1121270"/>
    <lineage>
        <taxon>Bacteria</taxon>
        <taxon>Bacillati</taxon>
        <taxon>Bacillota</taxon>
        <taxon>Clostridia</taxon>
        <taxon>Eubacteriales</taxon>
        <taxon>Clostridiales Family XVI. Incertae Sedis</taxon>
        <taxon>Carboxydocella</taxon>
    </lineage>
</organism>
<keyword evidence="5" id="KW-0813">Transport</keyword>
<feature type="transmembrane region" description="Helical" evidence="2">
    <location>
        <begin position="12"/>
        <end position="30"/>
    </location>
</feature>
<dbReference type="InterPro" id="IPR036721">
    <property type="entry name" value="RCK_C_sf"/>
</dbReference>
<dbReference type="Gene3D" id="1.10.287.70">
    <property type="match status" value="1"/>
</dbReference>
<protein>
    <submittedName>
        <fullName evidence="5">Voltage-gated potassium channel</fullName>
    </submittedName>
</protein>
<keyword evidence="6" id="KW-1185">Reference proteome</keyword>
<reference evidence="6" key="1">
    <citation type="submission" date="2017-02" db="EMBL/GenBank/DDBJ databases">
        <authorList>
            <person name="Varghese N."/>
            <person name="Submissions S."/>
        </authorList>
    </citation>
    <scope>NUCLEOTIDE SEQUENCE [LARGE SCALE GENOMIC DNA]</scope>
    <source>
        <strain evidence="6">DSM 16521</strain>
    </source>
</reference>
<dbReference type="InterPro" id="IPR050721">
    <property type="entry name" value="Trk_Ktr_HKT_K-transport"/>
</dbReference>
<feature type="domain" description="RCK C-terminal" evidence="4">
    <location>
        <begin position="222"/>
        <end position="306"/>
    </location>
</feature>
<keyword evidence="5" id="KW-0407">Ion channel</keyword>
<feature type="domain" description="RCK N-terminal" evidence="3">
    <location>
        <begin position="82"/>
        <end position="198"/>
    </location>
</feature>
<proteinExistence type="predicted"/>
<keyword evidence="2" id="KW-0812">Transmembrane</keyword>